<dbReference type="Proteomes" id="UP000826656">
    <property type="component" value="Unassembled WGS sequence"/>
</dbReference>
<accession>A0ABQ7VET1</accession>
<evidence type="ECO:0000313" key="3">
    <source>
        <dbReference type="Proteomes" id="UP000826656"/>
    </source>
</evidence>
<keyword evidence="3" id="KW-1185">Reference proteome</keyword>
<sequence length="106" mass="12348">MEHEKKDEESKSNRLDSKVSKAEKKRFASTVKRQNIPSMASKAITTRFTESFRTFTGILSIAATLAKMFFQANLTWKITRLVIMVTINVLIRHWAKCREQERMHST</sequence>
<evidence type="ECO:0000256" key="1">
    <source>
        <dbReference type="SAM" id="MobiDB-lite"/>
    </source>
</evidence>
<evidence type="ECO:0000313" key="2">
    <source>
        <dbReference type="EMBL" id="KAH0762558.1"/>
    </source>
</evidence>
<proteinExistence type="predicted"/>
<reference evidence="2 3" key="1">
    <citation type="journal article" date="2021" name="bioRxiv">
        <title>Chromosome-scale and haplotype-resolved genome assembly of a tetraploid potato cultivar.</title>
        <authorList>
            <person name="Sun H."/>
            <person name="Jiao W.-B."/>
            <person name="Krause K."/>
            <person name="Campoy J.A."/>
            <person name="Goel M."/>
            <person name="Folz-Donahue K."/>
            <person name="Kukat C."/>
            <person name="Huettel B."/>
            <person name="Schneeberger K."/>
        </authorList>
    </citation>
    <scope>NUCLEOTIDE SEQUENCE [LARGE SCALE GENOMIC DNA]</scope>
    <source>
        <strain evidence="2">SolTubOtavaFocal</strain>
        <tissue evidence="2">Leaves</tissue>
    </source>
</reference>
<comment type="caution">
    <text evidence="2">The sequence shown here is derived from an EMBL/GenBank/DDBJ whole genome shotgun (WGS) entry which is preliminary data.</text>
</comment>
<protein>
    <submittedName>
        <fullName evidence="2">Uncharacterized protein</fullName>
    </submittedName>
</protein>
<feature type="region of interest" description="Disordered" evidence="1">
    <location>
        <begin position="1"/>
        <end position="25"/>
    </location>
</feature>
<gene>
    <name evidence="2" type="ORF">KY290_018631</name>
</gene>
<organism evidence="2 3">
    <name type="scientific">Solanum tuberosum</name>
    <name type="common">Potato</name>
    <dbReference type="NCBI Taxonomy" id="4113"/>
    <lineage>
        <taxon>Eukaryota</taxon>
        <taxon>Viridiplantae</taxon>
        <taxon>Streptophyta</taxon>
        <taxon>Embryophyta</taxon>
        <taxon>Tracheophyta</taxon>
        <taxon>Spermatophyta</taxon>
        <taxon>Magnoliopsida</taxon>
        <taxon>eudicotyledons</taxon>
        <taxon>Gunneridae</taxon>
        <taxon>Pentapetalae</taxon>
        <taxon>asterids</taxon>
        <taxon>lamiids</taxon>
        <taxon>Solanales</taxon>
        <taxon>Solanaceae</taxon>
        <taxon>Solanoideae</taxon>
        <taxon>Solaneae</taxon>
        <taxon>Solanum</taxon>
    </lineage>
</organism>
<name>A0ABQ7VET1_SOLTU</name>
<dbReference type="EMBL" id="JAIVGD010000013">
    <property type="protein sequence ID" value="KAH0762558.1"/>
    <property type="molecule type" value="Genomic_DNA"/>
</dbReference>